<dbReference type="InParanoid" id="A0A0D0D039"/>
<gene>
    <name evidence="1" type="ORF">PAXRUDRAFT_15302</name>
</gene>
<dbReference type="Proteomes" id="UP000054538">
    <property type="component" value="Unassembled WGS sequence"/>
</dbReference>
<reference evidence="2" key="2">
    <citation type="submission" date="2015-01" db="EMBL/GenBank/DDBJ databases">
        <title>Evolutionary Origins and Diversification of the Mycorrhizal Mutualists.</title>
        <authorList>
            <consortium name="DOE Joint Genome Institute"/>
            <consortium name="Mycorrhizal Genomics Consortium"/>
            <person name="Kohler A."/>
            <person name="Kuo A."/>
            <person name="Nagy L.G."/>
            <person name="Floudas D."/>
            <person name="Copeland A."/>
            <person name="Barry K.W."/>
            <person name="Cichocki N."/>
            <person name="Veneault-Fourrey C."/>
            <person name="LaButti K."/>
            <person name="Lindquist E.A."/>
            <person name="Lipzen A."/>
            <person name="Lundell T."/>
            <person name="Morin E."/>
            <person name="Murat C."/>
            <person name="Riley R."/>
            <person name="Ohm R."/>
            <person name="Sun H."/>
            <person name="Tunlid A."/>
            <person name="Henrissat B."/>
            <person name="Grigoriev I.V."/>
            <person name="Hibbett D.S."/>
            <person name="Martin F."/>
        </authorList>
    </citation>
    <scope>NUCLEOTIDE SEQUENCE [LARGE SCALE GENOMIC DNA]</scope>
    <source>
        <strain evidence="2">Ve08.2h10</strain>
    </source>
</reference>
<name>A0A0D0D039_9AGAM</name>
<keyword evidence="2" id="KW-1185">Reference proteome</keyword>
<dbReference type="HOGENOM" id="CLU_205471_0_0_1"/>
<reference evidence="1 2" key="1">
    <citation type="submission" date="2014-04" db="EMBL/GenBank/DDBJ databases">
        <authorList>
            <consortium name="DOE Joint Genome Institute"/>
            <person name="Kuo A."/>
            <person name="Kohler A."/>
            <person name="Jargeat P."/>
            <person name="Nagy L.G."/>
            <person name="Floudas D."/>
            <person name="Copeland A."/>
            <person name="Barry K.W."/>
            <person name="Cichocki N."/>
            <person name="Veneault-Fourrey C."/>
            <person name="LaButti K."/>
            <person name="Lindquist E.A."/>
            <person name="Lipzen A."/>
            <person name="Lundell T."/>
            <person name="Morin E."/>
            <person name="Murat C."/>
            <person name="Sun H."/>
            <person name="Tunlid A."/>
            <person name="Henrissat B."/>
            <person name="Grigoriev I.V."/>
            <person name="Hibbett D.S."/>
            <person name="Martin F."/>
            <person name="Nordberg H.P."/>
            <person name="Cantor M.N."/>
            <person name="Hua S.X."/>
        </authorList>
    </citation>
    <scope>NUCLEOTIDE SEQUENCE [LARGE SCALE GENOMIC DNA]</scope>
    <source>
        <strain evidence="1 2">Ve08.2h10</strain>
    </source>
</reference>
<dbReference type="EMBL" id="KN825822">
    <property type="protein sequence ID" value="KIK81308.1"/>
    <property type="molecule type" value="Genomic_DNA"/>
</dbReference>
<proteinExistence type="predicted"/>
<protein>
    <submittedName>
        <fullName evidence="1">Uncharacterized protein</fullName>
    </submittedName>
</protein>
<evidence type="ECO:0000313" key="1">
    <source>
        <dbReference type="EMBL" id="KIK81308.1"/>
    </source>
</evidence>
<accession>A0A0D0D039</accession>
<sequence>MSPPALSWDEDDIVDVFGSECSKNDINDYYVTKVAAEDQFLDPYIGDAEVFGLEDTDVQSFFATANN</sequence>
<organism evidence="1 2">
    <name type="scientific">Paxillus rubicundulus Ve08.2h10</name>
    <dbReference type="NCBI Taxonomy" id="930991"/>
    <lineage>
        <taxon>Eukaryota</taxon>
        <taxon>Fungi</taxon>
        <taxon>Dikarya</taxon>
        <taxon>Basidiomycota</taxon>
        <taxon>Agaricomycotina</taxon>
        <taxon>Agaricomycetes</taxon>
        <taxon>Agaricomycetidae</taxon>
        <taxon>Boletales</taxon>
        <taxon>Paxilineae</taxon>
        <taxon>Paxillaceae</taxon>
        <taxon>Paxillus</taxon>
    </lineage>
</organism>
<dbReference type="AlphaFoldDB" id="A0A0D0D039"/>
<evidence type="ECO:0000313" key="2">
    <source>
        <dbReference type="Proteomes" id="UP000054538"/>
    </source>
</evidence>